<dbReference type="EMBL" id="CP018789">
    <property type="protein sequence ID" value="ARR00610.1"/>
    <property type="molecule type" value="Genomic_DNA"/>
</dbReference>
<evidence type="ECO:0000313" key="1">
    <source>
        <dbReference type="EMBL" id="ARR00610.1"/>
    </source>
</evidence>
<dbReference type="STRING" id="1660073.CSUIS_0795"/>
<evidence type="ECO:0000313" key="2">
    <source>
        <dbReference type="Proteomes" id="UP000194260"/>
    </source>
</evidence>
<name>A0A1X9SWI4_9BACT</name>
<dbReference type="Proteomes" id="UP000194260">
    <property type="component" value="Chromosome"/>
</dbReference>
<dbReference type="AlphaFoldDB" id="A0A1X9SWI4"/>
<sequence>MIKVQIPIKIMKATEYLSVNLNSSLSRPTKPTAAHAIAILCGLIILPTTPPTELAAKNSASPTPSSLALTC</sequence>
<gene>
    <name evidence="1" type="ORF">CSUIS_0795</name>
</gene>
<accession>A0A1X9SWI4</accession>
<proteinExistence type="predicted"/>
<reference evidence="2" key="1">
    <citation type="journal article" date="2017" name="Genome Biol. Evol.">
        <title>Comparative Genomic Analysis Identifies a Campylobacter Clade Deficient in Selenium Metabolism.</title>
        <authorList>
            <person name="Miller W.G."/>
            <person name="Yee E."/>
            <person name="Lopes B.S."/>
            <person name="Chapman M.H."/>
            <person name="Huynh S."/>
            <person name="Bono J.L."/>
            <person name="Parker C.T."/>
            <person name="Strachan N.J.C."/>
            <person name="Forbes K.J."/>
        </authorList>
    </citation>
    <scope>NUCLEOTIDE SEQUENCE [LARGE SCALE GENOMIC DNA]</scope>
    <source>
        <strain evidence="2">RM6137</strain>
    </source>
</reference>
<organism evidence="1 2">
    <name type="scientific">Campylobacter porcelli</name>
    <dbReference type="NCBI Taxonomy" id="1660073"/>
    <lineage>
        <taxon>Bacteria</taxon>
        <taxon>Pseudomonadati</taxon>
        <taxon>Campylobacterota</taxon>
        <taxon>Epsilonproteobacteria</taxon>
        <taxon>Campylobacterales</taxon>
        <taxon>Campylobacteraceae</taxon>
        <taxon>Campylobacter</taxon>
    </lineage>
</organism>
<protein>
    <submittedName>
        <fullName evidence="1">Uncharacterized protein</fullName>
    </submittedName>
</protein>
<dbReference type="KEGG" id="camy:CSUIS_0795"/>